<evidence type="ECO:0000313" key="6">
    <source>
        <dbReference type="EMBL" id="KIH58134.1"/>
    </source>
</evidence>
<evidence type="ECO:0000313" key="7">
    <source>
        <dbReference type="Proteomes" id="UP000054047"/>
    </source>
</evidence>
<keyword evidence="7" id="KW-1185">Reference proteome</keyword>
<dbReference type="PANTHER" id="PTHR10083:SF374">
    <property type="entry name" value="BPTI_KUNITZ INHIBITOR DOMAIN-CONTAINING PROTEIN"/>
    <property type="match status" value="1"/>
</dbReference>
<dbReference type="AlphaFoldDB" id="A0A0C2GGZ4"/>
<dbReference type="SUPFAM" id="SSF57362">
    <property type="entry name" value="BPTI-like"/>
    <property type="match status" value="1"/>
</dbReference>
<proteinExistence type="predicted"/>
<name>A0A0C2GGZ4_9BILA</name>
<dbReference type="Gene3D" id="4.10.410.10">
    <property type="entry name" value="Pancreatic trypsin inhibitor Kunitz domain"/>
    <property type="match status" value="1"/>
</dbReference>
<dbReference type="InterPro" id="IPR036880">
    <property type="entry name" value="Kunitz_BPTI_sf"/>
</dbReference>
<feature type="chain" id="PRO_5002165849" evidence="4">
    <location>
        <begin position="22"/>
        <end position="94"/>
    </location>
</feature>
<dbReference type="GO" id="GO:0005615">
    <property type="term" value="C:extracellular space"/>
    <property type="evidence" value="ECO:0007669"/>
    <property type="project" value="TreeGrafter"/>
</dbReference>
<feature type="domain" description="BPTI/Kunitz inhibitor" evidence="5">
    <location>
        <begin position="42"/>
        <end position="92"/>
    </location>
</feature>
<feature type="signal peptide" evidence="4">
    <location>
        <begin position="1"/>
        <end position="21"/>
    </location>
</feature>
<keyword evidence="2" id="KW-0722">Serine protease inhibitor</keyword>
<keyword evidence="1" id="KW-0646">Protease inhibitor</keyword>
<dbReference type="InterPro" id="IPR020901">
    <property type="entry name" value="Prtase_inh_Kunz-CS"/>
</dbReference>
<keyword evidence="4" id="KW-0732">Signal</keyword>
<sequence>MKLLIFLLCALLGEHHQNLLGNPLCPNISAILACEAQQDPRCVRPVNGPTCRFLLKRWAFNPNDNKCEQFDYGGCGGTENNFETKEDCENTCVV</sequence>
<evidence type="ECO:0000256" key="1">
    <source>
        <dbReference type="ARBA" id="ARBA00022690"/>
    </source>
</evidence>
<dbReference type="PROSITE" id="PS51257">
    <property type="entry name" value="PROKAR_LIPOPROTEIN"/>
    <property type="match status" value="1"/>
</dbReference>
<organism evidence="6 7">
    <name type="scientific">Ancylostoma duodenale</name>
    <dbReference type="NCBI Taxonomy" id="51022"/>
    <lineage>
        <taxon>Eukaryota</taxon>
        <taxon>Metazoa</taxon>
        <taxon>Ecdysozoa</taxon>
        <taxon>Nematoda</taxon>
        <taxon>Chromadorea</taxon>
        <taxon>Rhabditida</taxon>
        <taxon>Rhabditina</taxon>
        <taxon>Rhabditomorpha</taxon>
        <taxon>Strongyloidea</taxon>
        <taxon>Ancylostomatidae</taxon>
        <taxon>Ancylostomatinae</taxon>
        <taxon>Ancylostoma</taxon>
    </lineage>
</organism>
<gene>
    <name evidence="6" type="ORF">ANCDUO_11667</name>
</gene>
<dbReference type="GO" id="GO:0004867">
    <property type="term" value="F:serine-type endopeptidase inhibitor activity"/>
    <property type="evidence" value="ECO:0007669"/>
    <property type="project" value="UniProtKB-KW"/>
</dbReference>
<dbReference type="PANTHER" id="PTHR10083">
    <property type="entry name" value="KUNITZ-TYPE PROTEASE INHIBITOR-RELATED"/>
    <property type="match status" value="1"/>
</dbReference>
<evidence type="ECO:0000256" key="3">
    <source>
        <dbReference type="ARBA" id="ARBA00023157"/>
    </source>
</evidence>
<dbReference type="Proteomes" id="UP000054047">
    <property type="component" value="Unassembled WGS sequence"/>
</dbReference>
<accession>A0A0C2GGZ4</accession>
<dbReference type="Pfam" id="PF00014">
    <property type="entry name" value="Kunitz_BPTI"/>
    <property type="match status" value="1"/>
</dbReference>
<dbReference type="CDD" id="cd00109">
    <property type="entry name" value="Kunitz-type"/>
    <property type="match status" value="1"/>
</dbReference>
<keyword evidence="3" id="KW-1015">Disulfide bond</keyword>
<dbReference type="InterPro" id="IPR002223">
    <property type="entry name" value="Kunitz_BPTI"/>
</dbReference>
<evidence type="ECO:0000256" key="2">
    <source>
        <dbReference type="ARBA" id="ARBA00022900"/>
    </source>
</evidence>
<dbReference type="InterPro" id="IPR050098">
    <property type="entry name" value="TFPI/VKTCI-like"/>
</dbReference>
<dbReference type="PROSITE" id="PS50279">
    <property type="entry name" value="BPTI_KUNITZ_2"/>
    <property type="match status" value="1"/>
</dbReference>
<evidence type="ECO:0000259" key="5">
    <source>
        <dbReference type="PROSITE" id="PS50279"/>
    </source>
</evidence>
<dbReference type="EMBL" id="KN733476">
    <property type="protein sequence ID" value="KIH58134.1"/>
    <property type="molecule type" value="Genomic_DNA"/>
</dbReference>
<reference evidence="6 7" key="1">
    <citation type="submission" date="2013-12" db="EMBL/GenBank/DDBJ databases">
        <title>Draft genome of the parsitic nematode Ancylostoma duodenale.</title>
        <authorList>
            <person name="Mitreva M."/>
        </authorList>
    </citation>
    <scope>NUCLEOTIDE SEQUENCE [LARGE SCALE GENOMIC DNA]</scope>
    <source>
        <strain evidence="6 7">Zhejiang</strain>
    </source>
</reference>
<evidence type="ECO:0000256" key="4">
    <source>
        <dbReference type="SAM" id="SignalP"/>
    </source>
</evidence>
<protein>
    <submittedName>
        <fullName evidence="6">Kunitz/Bovine pancreatic trypsin inhibitor domain protein</fullName>
    </submittedName>
</protein>
<dbReference type="PRINTS" id="PR00759">
    <property type="entry name" value="BASICPTASE"/>
</dbReference>
<dbReference type="SMART" id="SM00131">
    <property type="entry name" value="KU"/>
    <property type="match status" value="1"/>
</dbReference>
<dbReference type="PROSITE" id="PS00280">
    <property type="entry name" value="BPTI_KUNITZ_1"/>
    <property type="match status" value="1"/>
</dbReference>
<dbReference type="OrthoDB" id="5817638at2759"/>